<sequence>MWLLILMIGTFSWILGEAQTKHDSKVPPLKHLDMFKKP</sequence>
<dbReference type="AlphaFoldDB" id="A0A1H1EIF7"/>
<proteinExistence type="predicted"/>
<evidence type="ECO:0000313" key="1">
    <source>
        <dbReference type="EMBL" id="SDQ88532.1"/>
    </source>
</evidence>
<reference evidence="2" key="1">
    <citation type="submission" date="2016-10" db="EMBL/GenBank/DDBJ databases">
        <authorList>
            <person name="Varghese N."/>
            <person name="Submissions S."/>
        </authorList>
    </citation>
    <scope>NUCLEOTIDE SEQUENCE [LARGE SCALE GENOMIC DNA]</scope>
    <source>
        <strain evidence="2">BS3775</strain>
    </source>
</reference>
<organism evidence="1 2">
    <name type="scientific">Pseudomonas moorei</name>
    <dbReference type="NCBI Taxonomy" id="395599"/>
    <lineage>
        <taxon>Bacteria</taxon>
        <taxon>Pseudomonadati</taxon>
        <taxon>Pseudomonadota</taxon>
        <taxon>Gammaproteobacteria</taxon>
        <taxon>Pseudomonadales</taxon>
        <taxon>Pseudomonadaceae</taxon>
        <taxon>Pseudomonas</taxon>
    </lineage>
</organism>
<dbReference type="EMBL" id="FNKJ01000003">
    <property type="protein sequence ID" value="SDQ88532.1"/>
    <property type="molecule type" value="Genomic_DNA"/>
</dbReference>
<gene>
    <name evidence="1" type="ORF">SAMN04490195_2214</name>
</gene>
<dbReference type="Proteomes" id="UP000199570">
    <property type="component" value="Unassembled WGS sequence"/>
</dbReference>
<name>A0A1H1EIF7_9PSED</name>
<protein>
    <submittedName>
        <fullName evidence="1">Uncharacterized protein</fullName>
    </submittedName>
</protein>
<keyword evidence="2" id="KW-1185">Reference proteome</keyword>
<evidence type="ECO:0000313" key="2">
    <source>
        <dbReference type="Proteomes" id="UP000199570"/>
    </source>
</evidence>
<accession>A0A1H1EIF7</accession>